<sequence>MMEKRNRNRIFAACFVIPSKLVNACCGFCFVYLDAEEMGEIRWQKTDVGVVGLPVSPTEIYSVIYMTQSTLKTLSLYGMMINILNLYQDDSLLYSFAEDEEGEDDFTSSVYKEEVIRDLANIEKICLEDDNTGQNSEASSNSFERKK</sequence>
<reference evidence="1 2" key="1">
    <citation type="journal article" date="2020" name="Mol. Plant">
        <title>The Chromosome-Based Rubber Tree Genome Provides New Insights into Spurge Genome Evolution and Rubber Biosynthesis.</title>
        <authorList>
            <person name="Liu J."/>
            <person name="Shi C."/>
            <person name="Shi C.C."/>
            <person name="Li W."/>
            <person name="Zhang Q.J."/>
            <person name="Zhang Y."/>
            <person name="Li K."/>
            <person name="Lu H.F."/>
            <person name="Shi C."/>
            <person name="Zhu S.T."/>
            <person name="Xiao Z.Y."/>
            <person name="Nan H."/>
            <person name="Yue Y."/>
            <person name="Zhu X.G."/>
            <person name="Wu Y."/>
            <person name="Hong X.N."/>
            <person name="Fan G.Y."/>
            <person name="Tong Y."/>
            <person name="Zhang D."/>
            <person name="Mao C.L."/>
            <person name="Liu Y.L."/>
            <person name="Hao S.J."/>
            <person name="Liu W.Q."/>
            <person name="Lv M.Q."/>
            <person name="Zhang H.B."/>
            <person name="Liu Y."/>
            <person name="Hu-Tang G.R."/>
            <person name="Wang J.P."/>
            <person name="Wang J.H."/>
            <person name="Sun Y.H."/>
            <person name="Ni S.B."/>
            <person name="Chen W.B."/>
            <person name="Zhang X.C."/>
            <person name="Jiao Y.N."/>
            <person name="Eichler E.E."/>
            <person name="Li G.H."/>
            <person name="Liu X."/>
            <person name="Gao L.Z."/>
        </authorList>
    </citation>
    <scope>NUCLEOTIDE SEQUENCE [LARGE SCALE GENOMIC DNA]</scope>
    <source>
        <strain evidence="2">cv. GT1</strain>
        <tissue evidence="1">Leaf</tissue>
    </source>
</reference>
<name>A0A6A6LHA5_HEVBR</name>
<protein>
    <submittedName>
        <fullName evidence="1">Uncharacterized protein</fullName>
    </submittedName>
</protein>
<organism evidence="1 2">
    <name type="scientific">Hevea brasiliensis</name>
    <name type="common">Para rubber tree</name>
    <name type="synonym">Siphonia brasiliensis</name>
    <dbReference type="NCBI Taxonomy" id="3981"/>
    <lineage>
        <taxon>Eukaryota</taxon>
        <taxon>Viridiplantae</taxon>
        <taxon>Streptophyta</taxon>
        <taxon>Embryophyta</taxon>
        <taxon>Tracheophyta</taxon>
        <taxon>Spermatophyta</taxon>
        <taxon>Magnoliopsida</taxon>
        <taxon>eudicotyledons</taxon>
        <taxon>Gunneridae</taxon>
        <taxon>Pentapetalae</taxon>
        <taxon>rosids</taxon>
        <taxon>fabids</taxon>
        <taxon>Malpighiales</taxon>
        <taxon>Euphorbiaceae</taxon>
        <taxon>Crotonoideae</taxon>
        <taxon>Micrandreae</taxon>
        <taxon>Hevea</taxon>
    </lineage>
</organism>
<dbReference type="EMBL" id="JAAGAX010000010">
    <property type="protein sequence ID" value="KAF2300841.1"/>
    <property type="molecule type" value="Genomic_DNA"/>
</dbReference>
<evidence type="ECO:0000313" key="1">
    <source>
        <dbReference type="EMBL" id="KAF2300841.1"/>
    </source>
</evidence>
<accession>A0A6A6LHA5</accession>
<dbReference type="Proteomes" id="UP000467840">
    <property type="component" value="Chromosome 4"/>
</dbReference>
<gene>
    <name evidence="1" type="ORF">GH714_017754</name>
</gene>
<keyword evidence="2" id="KW-1185">Reference proteome</keyword>
<proteinExistence type="predicted"/>
<dbReference type="AlphaFoldDB" id="A0A6A6LHA5"/>
<comment type="caution">
    <text evidence="1">The sequence shown here is derived from an EMBL/GenBank/DDBJ whole genome shotgun (WGS) entry which is preliminary data.</text>
</comment>
<evidence type="ECO:0000313" key="2">
    <source>
        <dbReference type="Proteomes" id="UP000467840"/>
    </source>
</evidence>